<evidence type="ECO:0008006" key="3">
    <source>
        <dbReference type="Google" id="ProtNLM"/>
    </source>
</evidence>
<evidence type="ECO:0000313" key="1">
    <source>
        <dbReference type="EMBL" id="KPL89482.1"/>
    </source>
</evidence>
<comment type="caution">
    <text evidence="1">The sequence shown here is derived from an EMBL/GenBank/DDBJ whole genome shotgun (WGS) entry which is preliminary data.</text>
</comment>
<dbReference type="AlphaFoldDB" id="A0A0N8GSJ6"/>
<reference evidence="1 2" key="1">
    <citation type="submission" date="2015-07" db="EMBL/GenBank/DDBJ databases">
        <title>Whole genome sequence of Ardenticatena maritima DSM 23922.</title>
        <authorList>
            <person name="Hemp J."/>
            <person name="Ward L.M."/>
            <person name="Pace L.A."/>
            <person name="Fischer W.W."/>
        </authorList>
    </citation>
    <scope>NUCLEOTIDE SEQUENCE [LARGE SCALE GENOMIC DNA]</scope>
    <source>
        <strain evidence="1 2">110S</strain>
    </source>
</reference>
<dbReference type="EMBL" id="LGKN01000003">
    <property type="protein sequence ID" value="KPL89482.1"/>
    <property type="molecule type" value="Genomic_DNA"/>
</dbReference>
<accession>A0A0N8GSJ6</accession>
<proteinExistence type="predicted"/>
<protein>
    <recommendedName>
        <fullName evidence="3">Helicase HerA barrel domain-containing protein</fullName>
    </recommendedName>
</protein>
<dbReference type="RefSeq" id="WP_060687208.1">
    <property type="nucleotide sequence ID" value="NZ_LGKN01000003.1"/>
</dbReference>
<name>A0A0N8GSJ6_9CHLR</name>
<sequence length="198" mass="22343">MVEYLGEIIETNSLGFVAESKELHQSPPLGALVKTLREGRDDCYAIVTFGTTHGIDSTRRPVRRADATTRDEAVYASHPQLKRLLHTEFHAAFVGWNDNGSIRQTLPPMPPPLHHSVYPCEPEKVLAFTQRFDYLRLLIRLESQTPADQVLAAHIRHVYTLRGNDDAWLEEAARAIAALLKSDHDQLLAVLYAIDPER</sequence>
<evidence type="ECO:0000313" key="2">
    <source>
        <dbReference type="Proteomes" id="UP000050502"/>
    </source>
</evidence>
<gene>
    <name evidence="1" type="ORF">SE16_03340</name>
</gene>
<organism evidence="1 2">
    <name type="scientific">Ardenticatena maritima</name>
    <dbReference type="NCBI Taxonomy" id="872965"/>
    <lineage>
        <taxon>Bacteria</taxon>
        <taxon>Bacillati</taxon>
        <taxon>Chloroflexota</taxon>
        <taxon>Ardenticatenia</taxon>
        <taxon>Ardenticatenales</taxon>
        <taxon>Ardenticatenaceae</taxon>
        <taxon>Ardenticatena</taxon>
    </lineage>
</organism>
<dbReference type="Proteomes" id="UP000050502">
    <property type="component" value="Unassembled WGS sequence"/>
</dbReference>